<sequence>MDASGSGAIACMINGEIGTVLAVVRRNARRYLASDDDSLEHSLKSLRRSVFAWRQPWNEIDPSLYLQPFLDLICSTATSAPIASVALSAVYNVLSFEVFDAKTVHAAEAMHSLVEAVTNCEFKVIDPSSEEVVLMKVLQVLLAVMKHSTSKLLSDRDIALVFNSCFRVVQQSATKGEILQRTARHSMHEIVRVLFAHLSQLRPSHKDSSMYDSALSQHPDVDSGAELHAEGSNHSNGLSINGIVAPLDSLTEDEEVLKLCEEGFLIVAKVASSYHVVEVQPAFELGIRRTGNGAH</sequence>
<feature type="region of interest" description="Disordered" evidence="1">
    <location>
        <begin position="208"/>
        <end position="233"/>
    </location>
</feature>
<dbReference type="AlphaFoldDB" id="A0A9D4UDC6"/>
<evidence type="ECO:0000313" key="2">
    <source>
        <dbReference type="EMBL" id="KAI5065071.1"/>
    </source>
</evidence>
<dbReference type="OrthoDB" id="430364at2759"/>
<comment type="caution">
    <text evidence="2">The sequence shown here is derived from an EMBL/GenBank/DDBJ whole genome shotgun (WGS) entry which is preliminary data.</text>
</comment>
<dbReference type="EMBL" id="JABFUD020000019">
    <property type="protein sequence ID" value="KAI5065071.1"/>
    <property type="molecule type" value="Genomic_DNA"/>
</dbReference>
<protein>
    <submittedName>
        <fullName evidence="2">Uncharacterized protein</fullName>
    </submittedName>
</protein>
<organism evidence="2 3">
    <name type="scientific">Adiantum capillus-veneris</name>
    <name type="common">Maidenhair fern</name>
    <dbReference type="NCBI Taxonomy" id="13818"/>
    <lineage>
        <taxon>Eukaryota</taxon>
        <taxon>Viridiplantae</taxon>
        <taxon>Streptophyta</taxon>
        <taxon>Embryophyta</taxon>
        <taxon>Tracheophyta</taxon>
        <taxon>Polypodiopsida</taxon>
        <taxon>Polypodiidae</taxon>
        <taxon>Polypodiales</taxon>
        <taxon>Pteridineae</taxon>
        <taxon>Pteridaceae</taxon>
        <taxon>Vittarioideae</taxon>
        <taxon>Adiantum</taxon>
    </lineage>
</organism>
<feature type="compositionally biased region" description="Basic and acidic residues" evidence="1">
    <location>
        <begin position="219"/>
        <end position="231"/>
    </location>
</feature>
<reference evidence="2" key="1">
    <citation type="submission" date="2021-01" db="EMBL/GenBank/DDBJ databases">
        <title>Adiantum capillus-veneris genome.</title>
        <authorList>
            <person name="Fang Y."/>
            <person name="Liao Q."/>
        </authorList>
    </citation>
    <scope>NUCLEOTIDE SEQUENCE</scope>
    <source>
        <strain evidence="2">H3</strain>
        <tissue evidence="2">Leaf</tissue>
    </source>
</reference>
<accession>A0A9D4UDC6</accession>
<proteinExistence type="predicted"/>
<dbReference type="Proteomes" id="UP000886520">
    <property type="component" value="Chromosome 19"/>
</dbReference>
<name>A0A9D4UDC6_ADICA</name>
<evidence type="ECO:0000256" key="1">
    <source>
        <dbReference type="SAM" id="MobiDB-lite"/>
    </source>
</evidence>
<keyword evidence="3" id="KW-1185">Reference proteome</keyword>
<gene>
    <name evidence="2" type="ORF">GOP47_0019766</name>
</gene>
<evidence type="ECO:0000313" key="3">
    <source>
        <dbReference type="Proteomes" id="UP000886520"/>
    </source>
</evidence>